<gene>
    <name evidence="2" type="ORF">CU098_003913</name>
</gene>
<comment type="caution">
    <text evidence="2">The sequence shown here is derived from an EMBL/GenBank/DDBJ whole genome shotgun (WGS) entry which is preliminary data.</text>
</comment>
<dbReference type="EMBL" id="PJQM01007337">
    <property type="protein sequence ID" value="RCH78316.1"/>
    <property type="molecule type" value="Genomic_DNA"/>
</dbReference>
<dbReference type="Proteomes" id="UP000253551">
    <property type="component" value="Unassembled WGS sequence"/>
</dbReference>
<evidence type="ECO:0000313" key="2">
    <source>
        <dbReference type="EMBL" id="RCH78316.1"/>
    </source>
</evidence>
<dbReference type="STRING" id="4846.A0A367IL07"/>
<keyword evidence="3" id="KW-1185">Reference proteome</keyword>
<name>A0A367IL07_RHIST</name>
<proteinExistence type="predicted"/>
<keyword evidence="1" id="KW-1133">Transmembrane helix</keyword>
<evidence type="ECO:0000256" key="1">
    <source>
        <dbReference type="SAM" id="Phobius"/>
    </source>
</evidence>
<sequence>MQLDPGMLYNMTRSRNTVFAITACALGVLAVTLVNFVLFVIAKDKFINEWCIGSSASYYLDTVSITSNSTIAGALGSRDMYNCERLFENEAKWSLLCLICMFVVYIHWILIIAAKYNFYAPLPVVSLAEYGNMAPSEKTKDENEKRGKSAKDLWREFLTHKQYDEFVSIEDQNLLNIRPRKQITDMAKVDSQVTVPNQVLAH</sequence>
<evidence type="ECO:0000313" key="3">
    <source>
        <dbReference type="Proteomes" id="UP000253551"/>
    </source>
</evidence>
<dbReference type="OrthoDB" id="2272986at2759"/>
<keyword evidence="1" id="KW-0812">Transmembrane</keyword>
<feature type="transmembrane region" description="Helical" evidence="1">
    <location>
        <begin position="95"/>
        <end position="114"/>
    </location>
</feature>
<reference evidence="2 3" key="1">
    <citation type="journal article" date="2018" name="G3 (Bethesda)">
        <title>Phylogenetic and Phylogenomic Definition of Rhizopus Species.</title>
        <authorList>
            <person name="Gryganskyi A.P."/>
            <person name="Golan J."/>
            <person name="Dolatabadi S."/>
            <person name="Mondo S."/>
            <person name="Robb S."/>
            <person name="Idnurm A."/>
            <person name="Muszewska A."/>
            <person name="Steczkiewicz K."/>
            <person name="Masonjones S."/>
            <person name="Liao H.L."/>
            <person name="Gajdeczka M.T."/>
            <person name="Anike F."/>
            <person name="Vuek A."/>
            <person name="Anishchenko I.M."/>
            <person name="Voigt K."/>
            <person name="de Hoog G.S."/>
            <person name="Smith M.E."/>
            <person name="Heitman J."/>
            <person name="Vilgalys R."/>
            <person name="Stajich J.E."/>
        </authorList>
    </citation>
    <scope>NUCLEOTIDE SEQUENCE [LARGE SCALE GENOMIC DNA]</scope>
    <source>
        <strain evidence="2 3">LSU 92-RS-03</strain>
    </source>
</reference>
<organism evidence="2 3">
    <name type="scientific">Rhizopus stolonifer</name>
    <name type="common">Rhizopus nigricans</name>
    <dbReference type="NCBI Taxonomy" id="4846"/>
    <lineage>
        <taxon>Eukaryota</taxon>
        <taxon>Fungi</taxon>
        <taxon>Fungi incertae sedis</taxon>
        <taxon>Mucoromycota</taxon>
        <taxon>Mucoromycotina</taxon>
        <taxon>Mucoromycetes</taxon>
        <taxon>Mucorales</taxon>
        <taxon>Mucorineae</taxon>
        <taxon>Rhizopodaceae</taxon>
        <taxon>Rhizopus</taxon>
    </lineage>
</organism>
<keyword evidence="1" id="KW-0472">Membrane</keyword>
<accession>A0A367IL07</accession>
<feature type="transmembrane region" description="Helical" evidence="1">
    <location>
        <begin position="20"/>
        <end position="42"/>
    </location>
</feature>
<dbReference type="AlphaFoldDB" id="A0A367IL07"/>
<protein>
    <submittedName>
        <fullName evidence="2">Uncharacterized protein</fullName>
    </submittedName>
</protein>